<protein>
    <submittedName>
        <fullName evidence="1">Uncharacterized protein</fullName>
    </submittedName>
</protein>
<sequence>MTMTKVCTATSSPRRSPRLFYKYLKPGALAKIRDSKIKARNSHRAAKVSLYEALLLTPTSPSSPTQDDDHSLNQENGVPCFTSPVNLTSPSCLRRKKLFASGDAMVLGSGDITSSHIDDAFGQKSVAMDESRGVVPMWCFTTSMTETGNPKPKAGSSSAERRTRRCSKYIIPGTLVKMRDSKITHNRSSTKISSAISLIPSSTFQQDPSLNQDNGIPCFDHPMYHAQPNCFNRKKLFAVMPVFTPIDT</sequence>
<dbReference type="Proteomes" id="UP001374535">
    <property type="component" value="Chromosome 11"/>
</dbReference>
<organism evidence="1 2">
    <name type="scientific">Vigna mungo</name>
    <name type="common">Black gram</name>
    <name type="synonym">Phaseolus mungo</name>
    <dbReference type="NCBI Taxonomy" id="3915"/>
    <lineage>
        <taxon>Eukaryota</taxon>
        <taxon>Viridiplantae</taxon>
        <taxon>Streptophyta</taxon>
        <taxon>Embryophyta</taxon>
        <taxon>Tracheophyta</taxon>
        <taxon>Spermatophyta</taxon>
        <taxon>Magnoliopsida</taxon>
        <taxon>eudicotyledons</taxon>
        <taxon>Gunneridae</taxon>
        <taxon>Pentapetalae</taxon>
        <taxon>rosids</taxon>
        <taxon>fabids</taxon>
        <taxon>Fabales</taxon>
        <taxon>Fabaceae</taxon>
        <taxon>Papilionoideae</taxon>
        <taxon>50 kb inversion clade</taxon>
        <taxon>NPAAA clade</taxon>
        <taxon>indigoferoid/millettioid clade</taxon>
        <taxon>Phaseoleae</taxon>
        <taxon>Vigna</taxon>
    </lineage>
</organism>
<dbReference type="PANTHER" id="PTHR35495">
    <property type="entry name" value="OS06G0679600 PROTEIN"/>
    <property type="match status" value="1"/>
</dbReference>
<accession>A0AAQ3RCV9</accession>
<name>A0AAQ3RCV9_VIGMU</name>
<dbReference type="AlphaFoldDB" id="A0AAQ3RCV9"/>
<proteinExistence type="predicted"/>
<dbReference type="EMBL" id="CP144690">
    <property type="protein sequence ID" value="WVY91008.1"/>
    <property type="molecule type" value="Genomic_DNA"/>
</dbReference>
<gene>
    <name evidence="1" type="ORF">V8G54_036522</name>
</gene>
<evidence type="ECO:0000313" key="1">
    <source>
        <dbReference type="EMBL" id="WVY91008.1"/>
    </source>
</evidence>
<dbReference type="PANTHER" id="PTHR35495:SF2">
    <property type="match status" value="1"/>
</dbReference>
<reference evidence="1 2" key="1">
    <citation type="journal article" date="2023" name="Life. Sci Alliance">
        <title>Evolutionary insights into 3D genome organization and epigenetic landscape of Vigna mungo.</title>
        <authorList>
            <person name="Junaid A."/>
            <person name="Singh B."/>
            <person name="Bhatia S."/>
        </authorList>
    </citation>
    <scope>NUCLEOTIDE SEQUENCE [LARGE SCALE GENOMIC DNA]</scope>
    <source>
        <strain evidence="1">Urdbean</strain>
    </source>
</reference>
<evidence type="ECO:0000313" key="2">
    <source>
        <dbReference type="Proteomes" id="UP001374535"/>
    </source>
</evidence>
<keyword evidence="2" id="KW-1185">Reference proteome</keyword>